<organism evidence="1 2">
    <name type="scientific">Cylindrotheca closterium</name>
    <dbReference type="NCBI Taxonomy" id="2856"/>
    <lineage>
        <taxon>Eukaryota</taxon>
        <taxon>Sar</taxon>
        <taxon>Stramenopiles</taxon>
        <taxon>Ochrophyta</taxon>
        <taxon>Bacillariophyta</taxon>
        <taxon>Bacillariophyceae</taxon>
        <taxon>Bacillariophycidae</taxon>
        <taxon>Bacillariales</taxon>
        <taxon>Bacillariaceae</taxon>
        <taxon>Cylindrotheca</taxon>
    </lineage>
</organism>
<reference evidence="1" key="1">
    <citation type="submission" date="2023-08" db="EMBL/GenBank/DDBJ databases">
        <authorList>
            <person name="Audoor S."/>
            <person name="Bilcke G."/>
        </authorList>
    </citation>
    <scope>NUCLEOTIDE SEQUENCE</scope>
</reference>
<sequence>MAAKLSFPQLRDLFPDKNSVLIYPDDFLDDDDDDENNNNHGNDDKTILLEDLVDRHSGHFSDRRIVVLFRPGVYNNINFPVGYWTQVMGLGETPMDVEFRGSLGVYCLPANTDNPDVGSLDTFWRSAENFTSNTSFLRGPQGQPSVPIVSEGNDIQKSLRPPFKAFYPLPSLDGDSSPQEGMLWAVSQAAPLRRIRVKHNLHLSLGNNCASGGFMSNVDVGQTVLFGSQQQFCARNCAFETKTGGAWSMVLMGCTSDTGRHGDWVGRRPQIIDEPHPSDGVVIEKPFLFLDESSKLHLGIPRARSGTNGTNHEAMSSMERVMVDNLKFVRVFTQYDDVAVIQEATNAGIHIVLCPGIYNWQKSLVISRHHQVVLGLGMATIQAPGDGSPCIMVQSGLHGVRLSGVALEASVISKFIFEGSTLLQWGTPDDVGRAPTKESNAQPSAIHDLYCFVGGRRSERTVKVQCMVKIYSSNVIGDNLWLWRADHCVLMQKEAPNKPELSEYHVTTEGECQCETGLEVYGDNVTIYGLAAEHTTGDIVSWHGRHGRVYFYQSELPYDVIGANYSDDVCGYRVHIGADHHIAKGVGVYSYFRDCPNVEVKSAVSHHALFGSYSNVFTVWLNGFSGLKSVINGKGSVTSTPGNPHFVEQYEGENIWSGRLWSGLWKKVTKEIWKKKS</sequence>
<accession>A0AAD2CIB4</accession>
<dbReference type="Proteomes" id="UP001295423">
    <property type="component" value="Unassembled WGS sequence"/>
</dbReference>
<protein>
    <submittedName>
        <fullName evidence="1">Uncharacterized protein</fullName>
    </submittedName>
</protein>
<dbReference type="InterPro" id="IPR011050">
    <property type="entry name" value="Pectin_lyase_fold/virulence"/>
</dbReference>
<evidence type="ECO:0000313" key="2">
    <source>
        <dbReference type="Proteomes" id="UP001295423"/>
    </source>
</evidence>
<evidence type="ECO:0000313" key="1">
    <source>
        <dbReference type="EMBL" id="CAJ1934866.1"/>
    </source>
</evidence>
<dbReference type="SUPFAM" id="SSF51126">
    <property type="entry name" value="Pectin lyase-like"/>
    <property type="match status" value="1"/>
</dbReference>
<proteinExistence type="predicted"/>
<dbReference type="InterPro" id="IPR059186">
    <property type="entry name" value="SACTE_4363"/>
</dbReference>
<dbReference type="EMBL" id="CAKOGP040000402">
    <property type="protein sequence ID" value="CAJ1934866.1"/>
    <property type="molecule type" value="Genomic_DNA"/>
</dbReference>
<comment type="caution">
    <text evidence="1">The sequence shown here is derived from an EMBL/GenBank/DDBJ whole genome shotgun (WGS) entry which is preliminary data.</text>
</comment>
<dbReference type="CDD" id="cd23669">
    <property type="entry name" value="GH55_SacteLam55A-like"/>
    <property type="match status" value="1"/>
</dbReference>
<gene>
    <name evidence="1" type="ORF">CYCCA115_LOCUS4202</name>
</gene>
<keyword evidence="2" id="KW-1185">Reference proteome</keyword>
<dbReference type="InterPro" id="IPR012334">
    <property type="entry name" value="Pectin_lyas_fold"/>
</dbReference>
<name>A0AAD2CIB4_9STRA</name>
<dbReference type="AlphaFoldDB" id="A0AAD2CIB4"/>
<dbReference type="Gene3D" id="2.160.20.10">
    <property type="entry name" value="Single-stranded right-handed beta-helix, Pectin lyase-like"/>
    <property type="match status" value="1"/>
</dbReference>